<keyword evidence="2" id="KW-1185">Reference proteome</keyword>
<evidence type="ECO:0000313" key="2">
    <source>
        <dbReference type="Proteomes" id="UP000278807"/>
    </source>
</evidence>
<proteinExistence type="predicted"/>
<gene>
    <name evidence="1" type="ORF">HNAJ_LOCUS876</name>
</gene>
<evidence type="ECO:0000313" key="1">
    <source>
        <dbReference type="EMBL" id="VDN96735.1"/>
    </source>
</evidence>
<name>A0A3P7RMX7_RODNA</name>
<organism evidence="1 2">
    <name type="scientific">Rodentolepis nana</name>
    <name type="common">Dwarf tapeworm</name>
    <name type="synonym">Hymenolepis nana</name>
    <dbReference type="NCBI Taxonomy" id="102285"/>
    <lineage>
        <taxon>Eukaryota</taxon>
        <taxon>Metazoa</taxon>
        <taxon>Spiralia</taxon>
        <taxon>Lophotrochozoa</taxon>
        <taxon>Platyhelminthes</taxon>
        <taxon>Cestoda</taxon>
        <taxon>Eucestoda</taxon>
        <taxon>Cyclophyllidea</taxon>
        <taxon>Hymenolepididae</taxon>
        <taxon>Rodentolepis</taxon>
    </lineage>
</organism>
<dbReference type="AlphaFoldDB" id="A0A3P7RMX7"/>
<sequence length="46" mass="5286">MQTTTRPNCRGAYPVSRRQLLLELLLVGCLNRSLLYWPLIPSLCLL</sequence>
<dbReference type="EMBL" id="UZAE01000289">
    <property type="protein sequence ID" value="VDN96735.1"/>
    <property type="molecule type" value="Genomic_DNA"/>
</dbReference>
<accession>A0A3P7RMX7</accession>
<protein>
    <submittedName>
        <fullName evidence="1">Uncharacterized protein</fullName>
    </submittedName>
</protein>
<reference evidence="1 2" key="1">
    <citation type="submission" date="2018-11" db="EMBL/GenBank/DDBJ databases">
        <authorList>
            <consortium name="Pathogen Informatics"/>
        </authorList>
    </citation>
    <scope>NUCLEOTIDE SEQUENCE [LARGE SCALE GENOMIC DNA]</scope>
</reference>
<dbReference type="Proteomes" id="UP000278807">
    <property type="component" value="Unassembled WGS sequence"/>
</dbReference>